<evidence type="ECO:0000256" key="3">
    <source>
        <dbReference type="ARBA" id="ARBA00022801"/>
    </source>
</evidence>
<name>A0ABY3WKS8_9ACTN</name>
<dbReference type="PROSITE" id="PS51462">
    <property type="entry name" value="NUDIX"/>
    <property type="match status" value="1"/>
</dbReference>
<dbReference type="PANTHER" id="PTHR43046:SF14">
    <property type="entry name" value="MUTT_NUDIX FAMILY PROTEIN"/>
    <property type="match status" value="1"/>
</dbReference>
<evidence type="ECO:0000259" key="5">
    <source>
        <dbReference type="PROSITE" id="PS51462"/>
    </source>
</evidence>
<reference evidence="6 7" key="1">
    <citation type="submission" date="2021-03" db="EMBL/GenBank/DDBJ databases">
        <title>Complete genome of Streptomyces formicae strain 1H-GS9 (DSM 100524).</title>
        <authorList>
            <person name="Atanasov K.E."/>
            <person name="Altabella T."/>
            <person name="Ferrer A."/>
        </authorList>
    </citation>
    <scope>NUCLEOTIDE SEQUENCE [LARGE SCALE GENOMIC DNA]</scope>
    <source>
        <strain evidence="6 7">1H-GS9</strain>
    </source>
</reference>
<evidence type="ECO:0000313" key="7">
    <source>
        <dbReference type="Proteomes" id="UP000828924"/>
    </source>
</evidence>
<dbReference type="PROSITE" id="PS00893">
    <property type="entry name" value="NUDIX_BOX"/>
    <property type="match status" value="1"/>
</dbReference>
<comment type="cofactor">
    <cofactor evidence="1">
        <name>Mg(2+)</name>
        <dbReference type="ChEBI" id="CHEBI:18420"/>
    </cofactor>
</comment>
<dbReference type="InterPro" id="IPR015797">
    <property type="entry name" value="NUDIX_hydrolase-like_dom_sf"/>
</dbReference>
<dbReference type="RefSeq" id="WP_242328952.1">
    <property type="nucleotide sequence ID" value="NZ_CP071872.1"/>
</dbReference>
<protein>
    <submittedName>
        <fullName evidence="6">NUDIX hydrolase</fullName>
    </submittedName>
</protein>
<dbReference type="PANTHER" id="PTHR43046">
    <property type="entry name" value="GDP-MANNOSE MANNOSYL HYDROLASE"/>
    <property type="match status" value="1"/>
</dbReference>
<comment type="similarity">
    <text evidence="2 4">Belongs to the Nudix hydrolase family.</text>
</comment>
<keyword evidence="7" id="KW-1185">Reference proteome</keyword>
<evidence type="ECO:0000256" key="2">
    <source>
        <dbReference type="ARBA" id="ARBA00005582"/>
    </source>
</evidence>
<dbReference type="EMBL" id="CP071872">
    <property type="protein sequence ID" value="UNM10448.1"/>
    <property type="molecule type" value="Genomic_DNA"/>
</dbReference>
<dbReference type="InterPro" id="IPR020084">
    <property type="entry name" value="NUDIX_hydrolase_CS"/>
</dbReference>
<keyword evidence="3 4" id="KW-0378">Hydrolase</keyword>
<sequence length="136" mass="14945">MQQNTEKEPGVAAAIIVHEGRVLMVRRRVSEGVLSWQFPAGKVEPGESREEAAVRETEEETGLSVAAMKLLGERVHPKTGRLMSYTACEVVSGTAHVAAPEELAELAWVPHGEIPQYVPYGLFEPVHEYLDASLPR</sequence>
<accession>A0ABY3WKS8</accession>
<proteinExistence type="inferred from homology"/>
<dbReference type="PRINTS" id="PR00502">
    <property type="entry name" value="NUDIXFAMILY"/>
</dbReference>
<dbReference type="CDD" id="cd02883">
    <property type="entry name" value="NUDIX_Hydrolase"/>
    <property type="match status" value="1"/>
</dbReference>
<dbReference type="GO" id="GO:0016787">
    <property type="term" value="F:hydrolase activity"/>
    <property type="evidence" value="ECO:0007669"/>
    <property type="project" value="UniProtKB-KW"/>
</dbReference>
<evidence type="ECO:0000313" key="6">
    <source>
        <dbReference type="EMBL" id="UNM10448.1"/>
    </source>
</evidence>
<dbReference type="InterPro" id="IPR000086">
    <property type="entry name" value="NUDIX_hydrolase_dom"/>
</dbReference>
<feature type="domain" description="Nudix hydrolase" evidence="5">
    <location>
        <begin position="6"/>
        <end position="136"/>
    </location>
</feature>
<gene>
    <name evidence="6" type="ORF">J4032_02020</name>
</gene>
<dbReference type="Proteomes" id="UP000828924">
    <property type="component" value="Chromosome"/>
</dbReference>
<dbReference type="SUPFAM" id="SSF55811">
    <property type="entry name" value="Nudix"/>
    <property type="match status" value="1"/>
</dbReference>
<dbReference type="Gene3D" id="3.90.79.10">
    <property type="entry name" value="Nucleoside Triphosphate Pyrophosphohydrolase"/>
    <property type="match status" value="1"/>
</dbReference>
<evidence type="ECO:0000256" key="1">
    <source>
        <dbReference type="ARBA" id="ARBA00001946"/>
    </source>
</evidence>
<dbReference type="Pfam" id="PF00293">
    <property type="entry name" value="NUDIX"/>
    <property type="match status" value="1"/>
</dbReference>
<dbReference type="InterPro" id="IPR020476">
    <property type="entry name" value="Nudix_hydrolase"/>
</dbReference>
<organism evidence="6 7">
    <name type="scientific">Streptomyces formicae</name>
    <dbReference type="NCBI Taxonomy" id="1616117"/>
    <lineage>
        <taxon>Bacteria</taxon>
        <taxon>Bacillati</taxon>
        <taxon>Actinomycetota</taxon>
        <taxon>Actinomycetes</taxon>
        <taxon>Kitasatosporales</taxon>
        <taxon>Streptomycetaceae</taxon>
        <taxon>Streptomyces</taxon>
    </lineage>
</organism>
<evidence type="ECO:0000256" key="4">
    <source>
        <dbReference type="RuleBase" id="RU003476"/>
    </source>
</evidence>